<feature type="compositionally biased region" description="Polar residues" evidence="5">
    <location>
        <begin position="13"/>
        <end position="26"/>
    </location>
</feature>
<evidence type="ECO:0000256" key="5">
    <source>
        <dbReference type="SAM" id="MobiDB-lite"/>
    </source>
</evidence>
<feature type="domain" description="LIM zinc-binding" evidence="6">
    <location>
        <begin position="501"/>
        <end position="567"/>
    </location>
</feature>
<gene>
    <name evidence="7" type="ORF">HHUSO_G11621</name>
</gene>
<keyword evidence="3 4" id="KW-0440">LIM domain</keyword>
<keyword evidence="2 4" id="KW-0862">Zinc</keyword>
<dbReference type="InterPro" id="IPR001781">
    <property type="entry name" value="Znf_LIM"/>
</dbReference>
<protein>
    <submittedName>
        <fullName evidence="7">Cell wall protein DAN4-like</fullName>
    </submittedName>
</protein>
<dbReference type="Proteomes" id="UP001369086">
    <property type="component" value="Unassembled WGS sequence"/>
</dbReference>
<dbReference type="PANTHER" id="PTHR15468:SF7">
    <property type="entry name" value="SCIELLIN"/>
    <property type="match status" value="1"/>
</dbReference>
<feature type="compositionally biased region" description="Low complexity" evidence="5">
    <location>
        <begin position="118"/>
        <end position="155"/>
    </location>
</feature>
<evidence type="ECO:0000256" key="1">
    <source>
        <dbReference type="ARBA" id="ARBA00022723"/>
    </source>
</evidence>
<dbReference type="EMBL" id="JAHFZB010000009">
    <property type="protein sequence ID" value="KAK6485759.1"/>
    <property type="molecule type" value="Genomic_DNA"/>
</dbReference>
<proteinExistence type="predicted"/>
<feature type="compositionally biased region" description="Polar residues" evidence="5">
    <location>
        <begin position="183"/>
        <end position="194"/>
    </location>
</feature>
<sequence length="570" mass="63024">MSTSYVKKYGTKAETTSTPGRSQVIQDNKKRTNLLQDNSWIKKRPDEDVAKEENFGKVVLNRYKSEESLDSNANRKTSSEIKNPFPNQDTLTKRHSTSEAQLNKIKDADDKYKRQSWTTSDGKSSTSVTKSVTSTSTPDGKTTTVTTQQKPPTKTWGSSLKDDPYGTRSATTNKSETTEVKRFSTSQSDVQSTDKTADLKDPSSTTLKTIDGKPTILPPKPKANDVSNTKEKDNGTPLVSSSTKTTKTVVTNIATSQESIKDGTPLVPSSTKTTKTVVTNIATSQESIKDGKVVPVPTTKTAELVDQSTAQQKSDKGYWDSVKTDSSVKSPVTTTRQLDIVKSGSSVKSPVSTTTITSPLDDLYGSLVPAAKTASYSINRKSEPRTEYSYEYTDGTSTRKTSVSSRSYDIDFSPAEYTKTTYKDNSSPQSNLYEDTVSTKTSKTLYSSSDSYSYESSPTVYTKTTYKDNSSPQTNLYEDTVSSKSIKTVYSTSDRSVIEKDMCTYCRKPMSTDAKMILDEMQICCHASCFKCEVCNCSLGQLKAGDSLWIYRRSVHCENCFTNTREKWHR</sequence>
<evidence type="ECO:0000256" key="2">
    <source>
        <dbReference type="ARBA" id="ARBA00022833"/>
    </source>
</evidence>
<dbReference type="CDD" id="cd08368">
    <property type="entry name" value="LIM"/>
    <property type="match status" value="1"/>
</dbReference>
<dbReference type="PROSITE" id="PS50023">
    <property type="entry name" value="LIM_DOMAIN_2"/>
    <property type="match status" value="1"/>
</dbReference>
<evidence type="ECO:0000313" key="7">
    <source>
        <dbReference type="EMBL" id="KAK6485759.1"/>
    </source>
</evidence>
<dbReference type="PROSITE" id="PS00478">
    <property type="entry name" value="LIM_DOMAIN_1"/>
    <property type="match status" value="1"/>
</dbReference>
<dbReference type="InterPro" id="IPR052621">
    <property type="entry name" value="Cell_Prolif/Cornif_Regul"/>
</dbReference>
<name>A0ABR0ZM60_HUSHU</name>
<keyword evidence="1 4" id="KW-0479">Metal-binding</keyword>
<feature type="region of interest" description="Disordered" evidence="5">
    <location>
        <begin position="307"/>
        <end position="326"/>
    </location>
</feature>
<organism evidence="7 8">
    <name type="scientific">Huso huso</name>
    <name type="common">Beluga</name>
    <name type="synonym">Acipenser huso</name>
    <dbReference type="NCBI Taxonomy" id="61971"/>
    <lineage>
        <taxon>Eukaryota</taxon>
        <taxon>Metazoa</taxon>
        <taxon>Chordata</taxon>
        <taxon>Craniata</taxon>
        <taxon>Vertebrata</taxon>
        <taxon>Euteleostomi</taxon>
        <taxon>Actinopterygii</taxon>
        <taxon>Chondrostei</taxon>
        <taxon>Acipenseriformes</taxon>
        <taxon>Acipenseridae</taxon>
        <taxon>Huso</taxon>
    </lineage>
</organism>
<comment type="caution">
    <text evidence="7">The sequence shown here is derived from an EMBL/GenBank/DDBJ whole genome shotgun (WGS) entry which is preliminary data.</text>
</comment>
<feature type="compositionally biased region" description="Basic and acidic residues" evidence="5">
    <location>
        <begin position="104"/>
        <end position="113"/>
    </location>
</feature>
<keyword evidence="8" id="KW-1185">Reference proteome</keyword>
<dbReference type="SMART" id="SM00132">
    <property type="entry name" value="LIM"/>
    <property type="match status" value="1"/>
</dbReference>
<reference evidence="7 8" key="1">
    <citation type="submission" date="2021-05" db="EMBL/GenBank/DDBJ databases">
        <authorList>
            <person name="Zahm M."/>
            <person name="Klopp C."/>
            <person name="Cabau C."/>
            <person name="Kuhl H."/>
            <person name="Suciu R."/>
            <person name="Ciorpac M."/>
            <person name="Holostenco D."/>
            <person name="Gessner J."/>
            <person name="Wuertz S."/>
            <person name="Hohne C."/>
            <person name="Stock M."/>
            <person name="Gislard M."/>
            <person name="Lluch J."/>
            <person name="Milhes M."/>
            <person name="Lampietro C."/>
            <person name="Lopez Roques C."/>
            <person name="Donnadieu C."/>
            <person name="Du K."/>
            <person name="Schartl M."/>
            <person name="Guiguen Y."/>
        </authorList>
    </citation>
    <scope>NUCLEOTIDE SEQUENCE [LARGE SCALE GENOMIC DNA]</scope>
    <source>
        <strain evidence="7">Hh-F2</strain>
        <tissue evidence="7">Blood</tissue>
    </source>
</reference>
<dbReference type="PANTHER" id="PTHR15468">
    <property type="entry name" value="ZNF185"/>
    <property type="match status" value="1"/>
</dbReference>
<accession>A0ABR0ZM60</accession>
<evidence type="ECO:0000259" key="6">
    <source>
        <dbReference type="PROSITE" id="PS50023"/>
    </source>
</evidence>
<dbReference type="Gene3D" id="2.10.110.10">
    <property type="entry name" value="Cysteine Rich Protein"/>
    <property type="match status" value="1"/>
</dbReference>
<evidence type="ECO:0000256" key="3">
    <source>
        <dbReference type="ARBA" id="ARBA00023038"/>
    </source>
</evidence>
<evidence type="ECO:0000256" key="4">
    <source>
        <dbReference type="PROSITE-ProRule" id="PRU00125"/>
    </source>
</evidence>
<feature type="region of interest" description="Disordered" evidence="5">
    <location>
        <begin position="62"/>
        <end position="244"/>
    </location>
</feature>
<feature type="region of interest" description="Disordered" evidence="5">
    <location>
        <begin position="1"/>
        <end position="31"/>
    </location>
</feature>
<evidence type="ECO:0000313" key="8">
    <source>
        <dbReference type="Proteomes" id="UP001369086"/>
    </source>
</evidence>